<dbReference type="PANTHER" id="PTHR43344:SF13">
    <property type="entry name" value="PHOSPHATASE RV3661-RELATED"/>
    <property type="match status" value="1"/>
</dbReference>
<dbReference type="InterPro" id="IPR023214">
    <property type="entry name" value="HAD_sf"/>
</dbReference>
<keyword evidence="2" id="KW-0479">Metal-binding</keyword>
<dbReference type="Proteomes" id="UP001490330">
    <property type="component" value="Unassembled WGS sequence"/>
</dbReference>
<accession>A0ABV1VEF1</accession>
<name>A0ABV1VEF1_9ACTN</name>
<gene>
    <name evidence="5" type="ORF">ABT322_14015</name>
</gene>
<evidence type="ECO:0000256" key="4">
    <source>
        <dbReference type="ARBA" id="ARBA00022842"/>
    </source>
</evidence>
<dbReference type="Gene3D" id="3.40.50.1000">
    <property type="entry name" value="HAD superfamily/HAD-like"/>
    <property type="match status" value="1"/>
</dbReference>
<proteinExistence type="inferred from homology"/>
<keyword evidence="3" id="KW-0378">Hydrolase</keyword>
<dbReference type="SUPFAM" id="SSF56784">
    <property type="entry name" value="HAD-like"/>
    <property type="match status" value="1"/>
</dbReference>
<dbReference type="RefSeq" id="WP_350720427.1">
    <property type="nucleotide sequence ID" value="NZ_JBEPCO010000019.1"/>
</dbReference>
<dbReference type="InterPro" id="IPR050582">
    <property type="entry name" value="HAD-like_SerB"/>
</dbReference>
<comment type="caution">
    <text evidence="5">The sequence shown here is derived from an EMBL/GenBank/DDBJ whole genome shotgun (WGS) entry which is preliminary data.</text>
</comment>
<evidence type="ECO:0000256" key="1">
    <source>
        <dbReference type="ARBA" id="ARBA00009184"/>
    </source>
</evidence>
<dbReference type="Pfam" id="PF12710">
    <property type="entry name" value="HAD"/>
    <property type="match status" value="1"/>
</dbReference>
<evidence type="ECO:0000256" key="2">
    <source>
        <dbReference type="ARBA" id="ARBA00022723"/>
    </source>
</evidence>
<dbReference type="PANTHER" id="PTHR43344">
    <property type="entry name" value="PHOSPHOSERINE PHOSPHATASE"/>
    <property type="match status" value="1"/>
</dbReference>
<dbReference type="InterPro" id="IPR036412">
    <property type="entry name" value="HAD-like_sf"/>
</dbReference>
<protein>
    <submittedName>
        <fullName evidence="5">Haloacid dehalogenase-like hydrolase</fullName>
    </submittedName>
</protein>
<evidence type="ECO:0000256" key="3">
    <source>
        <dbReference type="ARBA" id="ARBA00022801"/>
    </source>
</evidence>
<evidence type="ECO:0000313" key="6">
    <source>
        <dbReference type="Proteomes" id="UP001490330"/>
    </source>
</evidence>
<dbReference type="Gene3D" id="1.20.1440.100">
    <property type="entry name" value="SG protein - dephosphorylation function"/>
    <property type="match status" value="1"/>
</dbReference>
<organism evidence="5 6">
    <name type="scientific">Streptomyces flaveolus</name>
    <dbReference type="NCBI Taxonomy" id="67297"/>
    <lineage>
        <taxon>Bacteria</taxon>
        <taxon>Bacillati</taxon>
        <taxon>Actinomycetota</taxon>
        <taxon>Actinomycetes</taxon>
        <taxon>Kitasatosporales</taxon>
        <taxon>Streptomycetaceae</taxon>
        <taxon>Streptomyces</taxon>
    </lineage>
</organism>
<keyword evidence="4" id="KW-0460">Magnesium</keyword>
<keyword evidence="6" id="KW-1185">Reference proteome</keyword>
<comment type="similarity">
    <text evidence="1">Belongs to the HAD-like hydrolase superfamily. SerB family.</text>
</comment>
<sequence>MVLDLDGTVHPGTVGAALLRHLLTIDVVRRDAAAEEALAAIAGRGGVEVPHHTTAQVVYANYAAAVEGMNHQVLQNAARLAWQSCRGGVFAFVRPLVAAAIENGYETVLISGSPAEVVEWAAADLGVAHCYGARARVVDGHCDGRLTRAPGLPGQKARCLAELGERVPLDLLRSVALGNGCSDDEVLAMVGHPIAFEPEPEFATVAIDRGWALADRTTALGACLEAMAVSGPGPGQ</sequence>
<reference evidence="5 6" key="1">
    <citation type="submission" date="2024-06" db="EMBL/GenBank/DDBJ databases">
        <title>The Natural Products Discovery Center: Release of the First 8490 Sequenced Strains for Exploring Actinobacteria Biosynthetic Diversity.</title>
        <authorList>
            <person name="Kalkreuter E."/>
            <person name="Kautsar S.A."/>
            <person name="Yang D."/>
            <person name="Bader C.D."/>
            <person name="Teijaro C.N."/>
            <person name="Fluegel L."/>
            <person name="Davis C.M."/>
            <person name="Simpson J.R."/>
            <person name="Lauterbach L."/>
            <person name="Steele A.D."/>
            <person name="Gui C."/>
            <person name="Meng S."/>
            <person name="Li G."/>
            <person name="Viehrig K."/>
            <person name="Ye F."/>
            <person name="Su P."/>
            <person name="Kiefer A.F."/>
            <person name="Nichols A."/>
            <person name="Cepeda A.J."/>
            <person name="Yan W."/>
            <person name="Fan B."/>
            <person name="Jiang Y."/>
            <person name="Adhikari A."/>
            <person name="Zheng C.-J."/>
            <person name="Schuster L."/>
            <person name="Cowan T.M."/>
            <person name="Smanski M.J."/>
            <person name="Chevrette M.G."/>
            <person name="De Carvalho L.P.S."/>
            <person name="Shen B."/>
        </authorList>
    </citation>
    <scope>NUCLEOTIDE SEQUENCE [LARGE SCALE GENOMIC DNA]</scope>
    <source>
        <strain evidence="5 6">NPDC000632</strain>
    </source>
</reference>
<evidence type="ECO:0000313" key="5">
    <source>
        <dbReference type="EMBL" id="MER6904872.1"/>
    </source>
</evidence>
<dbReference type="EMBL" id="JBEPCV010000011">
    <property type="protein sequence ID" value="MER6904872.1"/>
    <property type="molecule type" value="Genomic_DNA"/>
</dbReference>